<reference evidence="4" key="2">
    <citation type="submission" date="2025-08" db="UniProtKB">
        <authorList>
            <consortium name="RefSeq"/>
        </authorList>
    </citation>
    <scope>IDENTIFICATION</scope>
</reference>
<reference evidence="3" key="1">
    <citation type="journal article" date="2021" name="Nat. Commun.">
        <title>Genomic analyses provide insights into spinach domestication and the genetic basis of agronomic traits.</title>
        <authorList>
            <person name="Cai X."/>
            <person name="Sun X."/>
            <person name="Xu C."/>
            <person name="Sun H."/>
            <person name="Wang X."/>
            <person name="Ge C."/>
            <person name="Zhang Z."/>
            <person name="Wang Q."/>
            <person name="Fei Z."/>
            <person name="Jiao C."/>
            <person name="Wang Q."/>
        </authorList>
    </citation>
    <scope>NUCLEOTIDE SEQUENCE [LARGE SCALE GENOMIC DNA]</scope>
    <source>
        <strain evidence="3">cv. Varoflay</strain>
    </source>
</reference>
<dbReference type="Proteomes" id="UP000813463">
    <property type="component" value="Chromosome 4"/>
</dbReference>
<gene>
    <name evidence="4" type="primary">LOC110791419</name>
</gene>
<dbReference type="Gene3D" id="3.90.810.10">
    <property type="entry name" value="CRIB domain"/>
    <property type="match status" value="1"/>
</dbReference>
<dbReference type="InterPro" id="IPR036936">
    <property type="entry name" value="CRIB_dom_sf"/>
</dbReference>
<evidence type="ECO:0000313" key="3">
    <source>
        <dbReference type="Proteomes" id="UP000813463"/>
    </source>
</evidence>
<feature type="domain" description="CRIB" evidence="2">
    <location>
        <begin position="113"/>
        <end position="126"/>
    </location>
</feature>
<dbReference type="CDD" id="cd00132">
    <property type="entry name" value="CRIB"/>
    <property type="match status" value="1"/>
</dbReference>
<evidence type="ECO:0000256" key="1">
    <source>
        <dbReference type="SAM" id="MobiDB-lite"/>
    </source>
</evidence>
<name>A0ABM2BJ38_SPIOL</name>
<feature type="region of interest" description="Disordered" evidence="1">
    <location>
        <begin position="34"/>
        <end position="63"/>
    </location>
</feature>
<evidence type="ECO:0000259" key="2">
    <source>
        <dbReference type="PROSITE" id="PS50108"/>
    </source>
</evidence>
<protein>
    <submittedName>
        <fullName evidence="4">CRIB domain-containing protein RIC4</fullName>
    </submittedName>
</protein>
<accession>A0ABM2BJ38</accession>
<organism evidence="3 4">
    <name type="scientific">Spinacia oleracea</name>
    <name type="common">Spinach</name>
    <dbReference type="NCBI Taxonomy" id="3562"/>
    <lineage>
        <taxon>Eukaryota</taxon>
        <taxon>Viridiplantae</taxon>
        <taxon>Streptophyta</taxon>
        <taxon>Embryophyta</taxon>
        <taxon>Tracheophyta</taxon>
        <taxon>Spermatophyta</taxon>
        <taxon>Magnoliopsida</taxon>
        <taxon>eudicotyledons</taxon>
        <taxon>Gunneridae</taxon>
        <taxon>Pentapetalae</taxon>
        <taxon>Caryophyllales</taxon>
        <taxon>Chenopodiaceae</taxon>
        <taxon>Chenopodioideae</taxon>
        <taxon>Anserineae</taxon>
        <taxon>Spinacia</taxon>
    </lineage>
</organism>
<dbReference type="RefSeq" id="NP_001413346.1">
    <property type="nucleotide sequence ID" value="NM_001426417.1"/>
</dbReference>
<dbReference type="InterPro" id="IPR044509">
    <property type="entry name" value="RIC2/4"/>
</dbReference>
<sequence>MGVQGKVRDRMEKFVVLPFSLGCVSQASVAVAEQRPRRSKTELQSPSMRTREEEDDDESLYGESMKHTSSRFLALPRTNLSTGVNRLVKGFKSLSQLFIYEDEMEELGLNMEIGCPTDVKHVTHIGWDSLAKTDSLTGWDNIINSELLSSSQNHSTSSAVSLKQFNKLATATENDTPTFVSSLNASSSLA</sequence>
<proteinExistence type="predicted"/>
<dbReference type="PANTHER" id="PTHR46931">
    <property type="entry name" value="CRIB DOMAIN-CONTAINING PROTEIN RIC2"/>
    <property type="match status" value="1"/>
</dbReference>
<dbReference type="PANTHER" id="PTHR46931:SF14">
    <property type="entry name" value="CRIB DOMAIN-CONTAINING PROTEIN RIC2"/>
    <property type="match status" value="1"/>
</dbReference>
<keyword evidence="3" id="KW-1185">Reference proteome</keyword>
<dbReference type="PROSITE" id="PS50108">
    <property type="entry name" value="CRIB"/>
    <property type="match status" value="1"/>
</dbReference>
<dbReference type="Pfam" id="PF00786">
    <property type="entry name" value="PBD"/>
    <property type="match status" value="1"/>
</dbReference>
<dbReference type="GeneID" id="110791419"/>
<evidence type="ECO:0000313" key="4">
    <source>
        <dbReference type="RefSeq" id="NP_001413346.1"/>
    </source>
</evidence>
<dbReference type="InterPro" id="IPR000095">
    <property type="entry name" value="CRIB_dom"/>
</dbReference>